<feature type="compositionally biased region" description="Low complexity" evidence="1">
    <location>
        <begin position="153"/>
        <end position="162"/>
    </location>
</feature>
<evidence type="ECO:0000313" key="2">
    <source>
        <dbReference type="EMBL" id="KAK6351833.1"/>
    </source>
</evidence>
<comment type="caution">
    <text evidence="2">The sequence shown here is derived from an EMBL/GenBank/DDBJ whole genome shotgun (WGS) entry which is preliminary data.</text>
</comment>
<accession>A0AAN8RLI8</accession>
<sequence>MTRPVDPLYPSHPAHIVHHQHCNHILRRVYKTSPDDPSQTGCICSQAPEGIVRPICLERGGVPCRIDELTYEIVSLPIECNYCAERSSSMGSEEVSSESEMTVTEEDDERGVKSGGKSKGKGRTGGKVQKRVGMSDTLAARLAVGFGGLEIQSPSSTSSGSDFGRKGKKGGSKRKSKGSLEETVWKQLRSGPVGGF</sequence>
<dbReference type="AlphaFoldDB" id="A0AAN8RLI8"/>
<protein>
    <submittedName>
        <fullName evidence="2">Uncharacterized protein</fullName>
    </submittedName>
</protein>
<organism evidence="2 3">
    <name type="scientific">Orbilia javanica</name>
    <dbReference type="NCBI Taxonomy" id="47235"/>
    <lineage>
        <taxon>Eukaryota</taxon>
        <taxon>Fungi</taxon>
        <taxon>Dikarya</taxon>
        <taxon>Ascomycota</taxon>
        <taxon>Pezizomycotina</taxon>
        <taxon>Orbiliomycetes</taxon>
        <taxon>Orbiliales</taxon>
        <taxon>Orbiliaceae</taxon>
        <taxon>Orbilia</taxon>
    </lineage>
</organism>
<feature type="compositionally biased region" description="Basic residues" evidence="1">
    <location>
        <begin position="116"/>
        <end position="130"/>
    </location>
</feature>
<feature type="compositionally biased region" description="Basic residues" evidence="1">
    <location>
        <begin position="166"/>
        <end position="177"/>
    </location>
</feature>
<feature type="region of interest" description="Disordered" evidence="1">
    <location>
        <begin position="89"/>
        <end position="132"/>
    </location>
</feature>
<proteinExistence type="predicted"/>
<dbReference type="Proteomes" id="UP001313282">
    <property type="component" value="Unassembled WGS sequence"/>
</dbReference>
<feature type="region of interest" description="Disordered" evidence="1">
    <location>
        <begin position="150"/>
        <end position="196"/>
    </location>
</feature>
<keyword evidence="3" id="KW-1185">Reference proteome</keyword>
<reference evidence="2 3" key="1">
    <citation type="submission" date="2019-10" db="EMBL/GenBank/DDBJ databases">
        <authorList>
            <person name="Palmer J.M."/>
        </authorList>
    </citation>
    <scope>NUCLEOTIDE SEQUENCE [LARGE SCALE GENOMIC DNA]</scope>
    <source>
        <strain evidence="2 3">TWF718</strain>
    </source>
</reference>
<gene>
    <name evidence="2" type="ORF">TWF718_004979</name>
</gene>
<dbReference type="EMBL" id="JAVHNR010000002">
    <property type="protein sequence ID" value="KAK6351833.1"/>
    <property type="molecule type" value="Genomic_DNA"/>
</dbReference>
<feature type="compositionally biased region" description="Low complexity" evidence="1">
    <location>
        <begin position="89"/>
        <end position="102"/>
    </location>
</feature>
<evidence type="ECO:0000313" key="3">
    <source>
        <dbReference type="Proteomes" id="UP001313282"/>
    </source>
</evidence>
<evidence type="ECO:0000256" key="1">
    <source>
        <dbReference type="SAM" id="MobiDB-lite"/>
    </source>
</evidence>
<name>A0AAN8RLI8_9PEZI</name>